<comment type="caution">
    <text evidence="9">The sequence shown here is derived from an EMBL/GenBank/DDBJ whole genome shotgun (WGS) entry which is preliminary data.</text>
</comment>
<keyword evidence="1" id="KW-0813">Transport</keyword>
<dbReference type="CDD" id="cd03256">
    <property type="entry name" value="ABC_PhnC_transporter"/>
    <property type="match status" value="1"/>
</dbReference>
<keyword evidence="2" id="KW-1003">Cell membrane</keyword>
<evidence type="ECO:0000313" key="9">
    <source>
        <dbReference type="EMBL" id="MDE5416183.1"/>
    </source>
</evidence>
<dbReference type="Proteomes" id="UP001148125">
    <property type="component" value="Unassembled WGS sequence"/>
</dbReference>
<dbReference type="InterPro" id="IPR017871">
    <property type="entry name" value="ABC_transporter-like_CS"/>
</dbReference>
<evidence type="ECO:0000256" key="7">
    <source>
        <dbReference type="ARBA" id="ARBA00023136"/>
    </source>
</evidence>
<accession>A0ABT5VL56</accession>
<dbReference type="PROSITE" id="PS00211">
    <property type="entry name" value="ABC_TRANSPORTER_1"/>
    <property type="match status" value="1"/>
</dbReference>
<evidence type="ECO:0000259" key="8">
    <source>
        <dbReference type="PROSITE" id="PS50893"/>
    </source>
</evidence>
<dbReference type="NCBIfam" id="TIGR02315">
    <property type="entry name" value="ABC_phnC"/>
    <property type="match status" value="1"/>
</dbReference>
<dbReference type="PROSITE" id="PS50893">
    <property type="entry name" value="ABC_TRANSPORTER_2"/>
    <property type="match status" value="1"/>
</dbReference>
<dbReference type="RefSeq" id="WP_275120773.1">
    <property type="nucleotide sequence ID" value="NZ_JAOTPO010000028.1"/>
</dbReference>
<evidence type="ECO:0000256" key="5">
    <source>
        <dbReference type="ARBA" id="ARBA00022885"/>
    </source>
</evidence>
<dbReference type="InterPro" id="IPR003439">
    <property type="entry name" value="ABC_transporter-like_ATP-bd"/>
</dbReference>
<evidence type="ECO:0000256" key="4">
    <source>
        <dbReference type="ARBA" id="ARBA00022840"/>
    </source>
</evidence>
<name>A0ABT5VL56_9BACI</name>
<keyword evidence="7" id="KW-0472">Membrane</keyword>
<evidence type="ECO:0000256" key="2">
    <source>
        <dbReference type="ARBA" id="ARBA00022475"/>
    </source>
</evidence>
<dbReference type="GO" id="GO:0005524">
    <property type="term" value="F:ATP binding"/>
    <property type="evidence" value="ECO:0007669"/>
    <property type="project" value="UniProtKB-KW"/>
</dbReference>
<keyword evidence="5" id="KW-0918">Phosphonate transport</keyword>
<keyword evidence="4 9" id="KW-0067">ATP-binding</keyword>
<dbReference type="PANTHER" id="PTHR43166">
    <property type="entry name" value="AMINO ACID IMPORT ATP-BINDING PROTEIN"/>
    <property type="match status" value="1"/>
</dbReference>
<dbReference type="InterPro" id="IPR012693">
    <property type="entry name" value="ABC_transpr_PhnC"/>
</dbReference>
<dbReference type="SMART" id="SM00382">
    <property type="entry name" value="AAA"/>
    <property type="match status" value="1"/>
</dbReference>
<dbReference type="Gene3D" id="3.40.50.300">
    <property type="entry name" value="P-loop containing nucleotide triphosphate hydrolases"/>
    <property type="match status" value="1"/>
</dbReference>
<dbReference type="Pfam" id="PF00005">
    <property type="entry name" value="ABC_tran"/>
    <property type="match status" value="1"/>
</dbReference>
<evidence type="ECO:0000256" key="6">
    <source>
        <dbReference type="ARBA" id="ARBA00022967"/>
    </source>
</evidence>
<sequence>MISLEVNNLTKVYPDGTKALDNVSFKVNPGEGVVLLGHNGSGKSTLFRCITSFEKPTSGNIVIDETDITTLSKSKLRPIRKKVGMVFQHFNLINNLSVFQNVLFGALGHTKTSFHTFAPFASEELRMKAMDCLDRVGLSHFAKRRADQLSGGQQQRVAIARMLMQDPEIVLADEPIASLDPKAGREVMDLLWEIVQERGLSVVSILHQMDIAMEYGERIIALKKGNMIIDESVKKLDRAFLDTLYHQEDFTETEGEKAGA</sequence>
<feature type="domain" description="ABC transporter" evidence="8">
    <location>
        <begin position="4"/>
        <end position="249"/>
    </location>
</feature>
<dbReference type="InterPro" id="IPR003593">
    <property type="entry name" value="AAA+_ATPase"/>
</dbReference>
<gene>
    <name evidence="9" type="primary">phnC</name>
    <name evidence="9" type="ORF">N7Z68_23040</name>
</gene>
<keyword evidence="6" id="KW-1278">Translocase</keyword>
<keyword evidence="3" id="KW-0547">Nucleotide-binding</keyword>
<evidence type="ECO:0000256" key="3">
    <source>
        <dbReference type="ARBA" id="ARBA00022741"/>
    </source>
</evidence>
<dbReference type="PANTHER" id="PTHR43166:SF6">
    <property type="entry name" value="PHOSPHONATES IMPORT ATP-BINDING PROTEIN PHNC"/>
    <property type="match status" value="1"/>
</dbReference>
<proteinExistence type="predicted"/>
<dbReference type="InterPro" id="IPR027417">
    <property type="entry name" value="P-loop_NTPase"/>
</dbReference>
<reference evidence="9" key="1">
    <citation type="submission" date="2024-05" db="EMBL/GenBank/DDBJ databases">
        <title>Alkalihalobacillus sp. strain MEB203 novel alkaliphilic bacterium from Lonar Lake, India.</title>
        <authorList>
            <person name="Joshi A."/>
            <person name="Thite S."/>
            <person name="Mengade P."/>
        </authorList>
    </citation>
    <scope>NUCLEOTIDE SEQUENCE</scope>
    <source>
        <strain evidence="9">MEB 203</strain>
    </source>
</reference>
<dbReference type="EMBL" id="JAOTPO010000028">
    <property type="protein sequence ID" value="MDE5416183.1"/>
    <property type="molecule type" value="Genomic_DNA"/>
</dbReference>
<organism evidence="9 10">
    <name type="scientific">Alkalihalobacterium chitinilyticum</name>
    <dbReference type="NCBI Taxonomy" id="2980103"/>
    <lineage>
        <taxon>Bacteria</taxon>
        <taxon>Bacillati</taxon>
        <taxon>Bacillota</taxon>
        <taxon>Bacilli</taxon>
        <taxon>Bacillales</taxon>
        <taxon>Bacillaceae</taxon>
        <taxon>Alkalihalobacterium</taxon>
    </lineage>
</organism>
<keyword evidence="10" id="KW-1185">Reference proteome</keyword>
<evidence type="ECO:0000256" key="1">
    <source>
        <dbReference type="ARBA" id="ARBA00022448"/>
    </source>
</evidence>
<protein>
    <submittedName>
        <fullName evidence="9">Phosphonate ABC transporter ATP-binding protein</fullName>
    </submittedName>
</protein>
<evidence type="ECO:0000313" key="10">
    <source>
        <dbReference type="Proteomes" id="UP001148125"/>
    </source>
</evidence>
<dbReference type="InterPro" id="IPR050086">
    <property type="entry name" value="MetN_ABC_transporter-like"/>
</dbReference>
<dbReference type="SUPFAM" id="SSF52540">
    <property type="entry name" value="P-loop containing nucleoside triphosphate hydrolases"/>
    <property type="match status" value="1"/>
</dbReference>